<feature type="compositionally biased region" description="Basic and acidic residues" evidence="1">
    <location>
        <begin position="156"/>
        <end position="166"/>
    </location>
</feature>
<gene>
    <name evidence="2" type="ORF">BJ554DRAFT_1971</name>
</gene>
<dbReference type="EMBL" id="JAEFCI010009288">
    <property type="protein sequence ID" value="KAG5457908.1"/>
    <property type="molecule type" value="Genomic_DNA"/>
</dbReference>
<dbReference type="AlphaFoldDB" id="A0A8H7ZRU2"/>
<dbReference type="Proteomes" id="UP000673691">
    <property type="component" value="Unassembled WGS sequence"/>
</dbReference>
<feature type="region of interest" description="Disordered" evidence="1">
    <location>
        <begin position="156"/>
        <end position="194"/>
    </location>
</feature>
<keyword evidence="3" id="KW-1185">Reference proteome</keyword>
<name>A0A8H7ZRU2_9FUNG</name>
<reference evidence="2 3" key="1">
    <citation type="journal article" name="Sci. Rep.">
        <title>Genome-scale phylogenetic analyses confirm Olpidium as the closest living zoosporic fungus to the non-flagellated, terrestrial fungi.</title>
        <authorList>
            <person name="Chang Y."/>
            <person name="Rochon D."/>
            <person name="Sekimoto S."/>
            <person name="Wang Y."/>
            <person name="Chovatia M."/>
            <person name="Sandor L."/>
            <person name="Salamov A."/>
            <person name="Grigoriev I.V."/>
            <person name="Stajich J.E."/>
            <person name="Spatafora J.W."/>
        </authorList>
    </citation>
    <scope>NUCLEOTIDE SEQUENCE [LARGE SCALE GENOMIC DNA]</scope>
    <source>
        <strain evidence="2">S191</strain>
    </source>
</reference>
<comment type="caution">
    <text evidence="2">The sequence shown here is derived from an EMBL/GenBank/DDBJ whole genome shotgun (WGS) entry which is preliminary data.</text>
</comment>
<dbReference type="OrthoDB" id="426070at2759"/>
<evidence type="ECO:0000256" key="1">
    <source>
        <dbReference type="SAM" id="MobiDB-lite"/>
    </source>
</evidence>
<feature type="region of interest" description="Disordered" evidence="1">
    <location>
        <begin position="47"/>
        <end position="78"/>
    </location>
</feature>
<accession>A0A8H7ZRU2</accession>
<evidence type="ECO:0000313" key="2">
    <source>
        <dbReference type="EMBL" id="KAG5457908.1"/>
    </source>
</evidence>
<evidence type="ECO:0000313" key="3">
    <source>
        <dbReference type="Proteomes" id="UP000673691"/>
    </source>
</evidence>
<protein>
    <submittedName>
        <fullName evidence="2">Uncharacterized protein</fullName>
    </submittedName>
</protein>
<dbReference type="InterPro" id="IPR020339">
    <property type="entry name" value="C20orf85-like"/>
</dbReference>
<feature type="compositionally biased region" description="Acidic residues" evidence="1">
    <location>
        <begin position="167"/>
        <end position="179"/>
    </location>
</feature>
<dbReference type="PANTHER" id="PTHR31909:SF3">
    <property type="entry name" value="SIMILAR TO PROTEIN C20ORF85 HOMOLOG"/>
    <property type="match status" value="1"/>
</dbReference>
<dbReference type="Pfam" id="PF14945">
    <property type="entry name" value="LLC1"/>
    <property type="match status" value="1"/>
</dbReference>
<sequence length="227" mass="25509">MAKAAPRVRNVVFDDAIWRQTIQYEEITAKTWESNWGFMKDTLYEDKPSQSAPKLPALQQANPANGGAGRPAPKKTFDPRFRKYQLPADRFNANEPVLPALPDEATTNLLMAYDILRVAKKLTPVEKSPYPRTTMQDIGWLWKNVRGYKYLGVASKDARGARKEETKDDDQEAGGEEPTGEGVTGSGRIPSISKLPSPYVTLEIYGKHARGRDNILRWWGGTRESMP</sequence>
<organism evidence="2 3">
    <name type="scientific">Olpidium bornovanus</name>
    <dbReference type="NCBI Taxonomy" id="278681"/>
    <lineage>
        <taxon>Eukaryota</taxon>
        <taxon>Fungi</taxon>
        <taxon>Fungi incertae sedis</taxon>
        <taxon>Olpidiomycota</taxon>
        <taxon>Olpidiomycotina</taxon>
        <taxon>Olpidiomycetes</taxon>
        <taxon>Olpidiales</taxon>
        <taxon>Olpidiaceae</taxon>
        <taxon>Olpidium</taxon>
    </lineage>
</organism>
<proteinExistence type="predicted"/>
<dbReference type="PANTHER" id="PTHR31909">
    <property type="entry name" value="CHROMOSOME 20 ORF85 FAMILY MEMBER"/>
    <property type="match status" value="1"/>
</dbReference>